<sequence length="460" mass="53205">MPDRLHFLDLPELVRNQIYNELLVPPIYESNGKFKQDRPFIDILYTNKQIYAESSDILYSQNLFTIISANLFDDFGDVDRAKIPIILDVKDPDKIKRCARFAMELEFLTHTSVDAKAEGTPMIVISARALPHFASGIVQKYRFHSHGSGMLLVKTNNSFRYTDERLSELLLGRFLQAPQLPKFWCIQFEGPVSENHRYEVMQKCISTERLVCAGYYSILYSMSGYTVGRSDYTFAQQLEFARRHIRMQDIFWESHVYQARRGLGHRCGSAKPAYLFHWIFHLYSELVELYEGEAKRRPQFAWLAHLGARRAAEEGILYLNRPDRLLDAEVLAQPMAIDREKGSDLVNAAKILLSLQAAEACVELGDSVAAGDYLEDAQKLKTKSKKEKREEIAKRINEKMKARDWSVRTTLMTKAILWIQTRAGVRVCIFCDYPDLDYRMDDYVEELANAFKRPYTGELN</sequence>
<evidence type="ECO:0000313" key="1">
    <source>
        <dbReference type="EMBL" id="KAF2122884.1"/>
    </source>
</evidence>
<dbReference type="AlphaFoldDB" id="A0A6A5ZVA0"/>
<proteinExistence type="predicted"/>
<accession>A0A6A5ZVA0</accession>
<keyword evidence="2" id="KW-1185">Reference proteome</keyword>
<reference evidence="1" key="1">
    <citation type="journal article" date="2020" name="Stud. Mycol.">
        <title>101 Dothideomycetes genomes: a test case for predicting lifestyles and emergence of pathogens.</title>
        <authorList>
            <person name="Haridas S."/>
            <person name="Albert R."/>
            <person name="Binder M."/>
            <person name="Bloem J."/>
            <person name="Labutti K."/>
            <person name="Salamov A."/>
            <person name="Andreopoulos B."/>
            <person name="Baker S."/>
            <person name="Barry K."/>
            <person name="Bills G."/>
            <person name="Bluhm B."/>
            <person name="Cannon C."/>
            <person name="Castanera R."/>
            <person name="Culley D."/>
            <person name="Daum C."/>
            <person name="Ezra D."/>
            <person name="Gonzalez J."/>
            <person name="Henrissat B."/>
            <person name="Kuo A."/>
            <person name="Liang C."/>
            <person name="Lipzen A."/>
            <person name="Lutzoni F."/>
            <person name="Magnuson J."/>
            <person name="Mondo S."/>
            <person name="Nolan M."/>
            <person name="Ohm R."/>
            <person name="Pangilinan J."/>
            <person name="Park H.-J."/>
            <person name="Ramirez L."/>
            <person name="Alfaro M."/>
            <person name="Sun H."/>
            <person name="Tritt A."/>
            <person name="Yoshinaga Y."/>
            <person name="Zwiers L.-H."/>
            <person name="Turgeon B."/>
            <person name="Goodwin S."/>
            <person name="Spatafora J."/>
            <person name="Crous P."/>
            <person name="Grigoriev I."/>
        </authorList>
    </citation>
    <scope>NUCLEOTIDE SEQUENCE</scope>
    <source>
        <strain evidence="1">CBS 627.86</strain>
    </source>
</reference>
<gene>
    <name evidence="1" type="ORF">BDV96DRAFT_593366</name>
</gene>
<protein>
    <submittedName>
        <fullName evidence="1">Uncharacterized protein</fullName>
    </submittedName>
</protein>
<dbReference type="EMBL" id="ML977310">
    <property type="protein sequence ID" value="KAF2122884.1"/>
    <property type="molecule type" value="Genomic_DNA"/>
</dbReference>
<dbReference type="Proteomes" id="UP000799770">
    <property type="component" value="Unassembled WGS sequence"/>
</dbReference>
<dbReference type="OrthoDB" id="2951834at2759"/>
<name>A0A6A5ZVA0_9PLEO</name>
<evidence type="ECO:0000313" key="2">
    <source>
        <dbReference type="Proteomes" id="UP000799770"/>
    </source>
</evidence>
<organism evidence="1 2">
    <name type="scientific">Lophiotrema nucula</name>
    <dbReference type="NCBI Taxonomy" id="690887"/>
    <lineage>
        <taxon>Eukaryota</taxon>
        <taxon>Fungi</taxon>
        <taxon>Dikarya</taxon>
        <taxon>Ascomycota</taxon>
        <taxon>Pezizomycotina</taxon>
        <taxon>Dothideomycetes</taxon>
        <taxon>Pleosporomycetidae</taxon>
        <taxon>Pleosporales</taxon>
        <taxon>Lophiotremataceae</taxon>
        <taxon>Lophiotrema</taxon>
    </lineage>
</organism>